<keyword evidence="3" id="KW-0645">Protease</keyword>
<dbReference type="PANTHER" id="PTHR11802">
    <property type="entry name" value="SERINE PROTEASE FAMILY S10 SERINE CARBOXYPEPTIDASE"/>
    <property type="match status" value="1"/>
</dbReference>
<dbReference type="InterPro" id="IPR029058">
    <property type="entry name" value="AB_hydrolase_fold"/>
</dbReference>
<accession>A0ABR3V513</accession>
<comment type="similarity">
    <text evidence="1">Belongs to the peptidase S10 family.</text>
</comment>
<feature type="signal peptide" evidence="6">
    <location>
        <begin position="1"/>
        <end position="20"/>
    </location>
</feature>
<protein>
    <recommendedName>
        <fullName evidence="9">Serine carboxypeptidase</fullName>
    </recommendedName>
</protein>
<dbReference type="Pfam" id="PF00450">
    <property type="entry name" value="Peptidase_S10"/>
    <property type="match status" value="1"/>
</dbReference>
<evidence type="ECO:0000256" key="3">
    <source>
        <dbReference type="ARBA" id="ARBA00022670"/>
    </source>
</evidence>
<dbReference type="Proteomes" id="UP001586593">
    <property type="component" value="Unassembled WGS sequence"/>
</dbReference>
<evidence type="ECO:0000256" key="5">
    <source>
        <dbReference type="ARBA" id="ARBA00023180"/>
    </source>
</evidence>
<keyword evidence="6" id="KW-0732">Signal</keyword>
<evidence type="ECO:0000313" key="8">
    <source>
        <dbReference type="Proteomes" id="UP001586593"/>
    </source>
</evidence>
<dbReference type="EMBL" id="JAZHXJ010002758">
    <property type="protein sequence ID" value="KAL1836850.1"/>
    <property type="molecule type" value="Genomic_DNA"/>
</dbReference>
<evidence type="ECO:0008006" key="9">
    <source>
        <dbReference type="Google" id="ProtNLM"/>
    </source>
</evidence>
<proteinExistence type="inferred from homology"/>
<keyword evidence="2" id="KW-0121">Carboxypeptidase</keyword>
<evidence type="ECO:0000256" key="1">
    <source>
        <dbReference type="ARBA" id="ARBA00009431"/>
    </source>
</evidence>
<evidence type="ECO:0000256" key="6">
    <source>
        <dbReference type="SAM" id="SignalP"/>
    </source>
</evidence>
<dbReference type="PANTHER" id="PTHR11802:SF479">
    <property type="entry name" value="CARBOXYPEPTIDASE"/>
    <property type="match status" value="1"/>
</dbReference>
<evidence type="ECO:0000256" key="2">
    <source>
        <dbReference type="ARBA" id="ARBA00022645"/>
    </source>
</evidence>
<evidence type="ECO:0000256" key="4">
    <source>
        <dbReference type="ARBA" id="ARBA00022801"/>
    </source>
</evidence>
<gene>
    <name evidence="7" type="ORF">VTK73DRAFT_4900</name>
</gene>
<dbReference type="PRINTS" id="PR00724">
    <property type="entry name" value="CRBOXYPTASEC"/>
</dbReference>
<organism evidence="7 8">
    <name type="scientific">Phialemonium thermophilum</name>
    <dbReference type="NCBI Taxonomy" id="223376"/>
    <lineage>
        <taxon>Eukaryota</taxon>
        <taxon>Fungi</taxon>
        <taxon>Dikarya</taxon>
        <taxon>Ascomycota</taxon>
        <taxon>Pezizomycotina</taxon>
        <taxon>Sordariomycetes</taxon>
        <taxon>Sordariomycetidae</taxon>
        <taxon>Cephalothecales</taxon>
        <taxon>Cephalothecaceae</taxon>
        <taxon>Phialemonium</taxon>
    </lineage>
</organism>
<keyword evidence="5" id="KW-0325">Glycoprotein</keyword>
<dbReference type="Gene3D" id="3.40.50.1820">
    <property type="entry name" value="alpha/beta hydrolase"/>
    <property type="match status" value="1"/>
</dbReference>
<reference evidence="7 8" key="1">
    <citation type="journal article" date="2024" name="Commun. Biol.">
        <title>Comparative genomic analysis of thermophilic fungi reveals convergent evolutionary adaptations and gene losses.</title>
        <authorList>
            <person name="Steindorff A.S."/>
            <person name="Aguilar-Pontes M.V."/>
            <person name="Robinson A.J."/>
            <person name="Andreopoulos B."/>
            <person name="LaButti K."/>
            <person name="Kuo A."/>
            <person name="Mondo S."/>
            <person name="Riley R."/>
            <person name="Otillar R."/>
            <person name="Haridas S."/>
            <person name="Lipzen A."/>
            <person name="Grimwood J."/>
            <person name="Schmutz J."/>
            <person name="Clum A."/>
            <person name="Reid I.D."/>
            <person name="Moisan M.C."/>
            <person name="Butler G."/>
            <person name="Nguyen T.T.M."/>
            <person name="Dewar K."/>
            <person name="Conant G."/>
            <person name="Drula E."/>
            <person name="Henrissat B."/>
            <person name="Hansel C."/>
            <person name="Singer S."/>
            <person name="Hutchinson M.I."/>
            <person name="de Vries R.P."/>
            <person name="Natvig D.O."/>
            <person name="Powell A.J."/>
            <person name="Tsang A."/>
            <person name="Grigoriev I.V."/>
        </authorList>
    </citation>
    <scope>NUCLEOTIDE SEQUENCE [LARGE SCALE GENOMIC DNA]</scope>
    <source>
        <strain evidence="7 8">ATCC 24622</strain>
    </source>
</reference>
<sequence>MRVASLLSCAAALSAGLVAAIDSRYFWDKARLLRQQQNRASAAPVLPAVPVRATNGSVFHNANTTKFAVQGDAIPDVDFDAGESYAGQLPIGGDSDGQLFFWFWPTTNTDEPQEILIWLNGGPGCSSLEGLLQENGPISWQAGTYAPVRNPWSWHHLTNVVYIEQPVGTGFSTGTVTARNEDDVADQFMGFWRHFVDTFGLHGYKVFITGESYA</sequence>
<name>A0ABR3V513_9PEZI</name>
<keyword evidence="8" id="KW-1185">Reference proteome</keyword>
<evidence type="ECO:0000313" key="7">
    <source>
        <dbReference type="EMBL" id="KAL1836850.1"/>
    </source>
</evidence>
<comment type="caution">
    <text evidence="7">The sequence shown here is derived from an EMBL/GenBank/DDBJ whole genome shotgun (WGS) entry which is preliminary data.</text>
</comment>
<dbReference type="InterPro" id="IPR001563">
    <property type="entry name" value="Peptidase_S10"/>
</dbReference>
<feature type="chain" id="PRO_5046972363" description="Serine carboxypeptidase" evidence="6">
    <location>
        <begin position="21"/>
        <end position="214"/>
    </location>
</feature>
<dbReference type="SUPFAM" id="SSF53474">
    <property type="entry name" value="alpha/beta-Hydrolases"/>
    <property type="match status" value="1"/>
</dbReference>
<keyword evidence="4" id="KW-0378">Hydrolase</keyword>